<keyword evidence="3" id="KW-1185">Reference proteome</keyword>
<gene>
    <name evidence="2" type="ORF">TW81_16580</name>
</gene>
<evidence type="ECO:0000256" key="1">
    <source>
        <dbReference type="SAM" id="SignalP"/>
    </source>
</evidence>
<dbReference type="InterPro" id="IPR021675">
    <property type="entry name" value="DUF3261"/>
</dbReference>
<dbReference type="Proteomes" id="UP000033673">
    <property type="component" value="Unassembled WGS sequence"/>
</dbReference>
<dbReference type="RefSeq" id="WP_045956846.1">
    <property type="nucleotide sequence ID" value="NZ_JXXV01000028.1"/>
</dbReference>
<feature type="signal peptide" evidence="1">
    <location>
        <begin position="1"/>
        <end position="30"/>
    </location>
</feature>
<dbReference type="OrthoDB" id="5915284at2"/>
<sequence length="203" mass="22503">MKFHLVGKIISTTLLSMVLSACTLAPHSSAPTVSITQNQQLQLPSPDSLGYAVTASQLIEATWNQGDNHRTEQLPVQLQVSGNQLVLAGFSSWGTRVLSLNYQDDKVDTEVMNGLSGVLPAPEQVLFNLMITLWPDSAWEAPLNKVRWHMVDNANSRAIFDNNGNQVIDIQYSSSDRLAGEIVFHHLTDNYTIKIKTLQFNRA</sequence>
<evidence type="ECO:0000313" key="3">
    <source>
        <dbReference type="Proteomes" id="UP000033673"/>
    </source>
</evidence>
<dbReference type="Pfam" id="PF11659">
    <property type="entry name" value="DUF3261"/>
    <property type="match status" value="1"/>
</dbReference>
<proteinExistence type="predicted"/>
<keyword evidence="2" id="KW-0449">Lipoprotein</keyword>
<accession>A0A0F4NGJ9</accession>
<keyword evidence="1" id="KW-0732">Signal</keyword>
<name>A0A0F4NGJ9_9VIBR</name>
<dbReference type="PROSITE" id="PS51257">
    <property type="entry name" value="PROKAR_LIPOPROTEIN"/>
    <property type="match status" value="1"/>
</dbReference>
<organism evidence="2 3">
    <name type="scientific">Vibrio galatheae</name>
    <dbReference type="NCBI Taxonomy" id="579748"/>
    <lineage>
        <taxon>Bacteria</taxon>
        <taxon>Pseudomonadati</taxon>
        <taxon>Pseudomonadota</taxon>
        <taxon>Gammaproteobacteria</taxon>
        <taxon>Vibrionales</taxon>
        <taxon>Vibrionaceae</taxon>
        <taxon>Vibrio</taxon>
    </lineage>
</organism>
<dbReference type="AlphaFoldDB" id="A0A0F4NGJ9"/>
<evidence type="ECO:0000313" key="2">
    <source>
        <dbReference type="EMBL" id="KJY81963.1"/>
    </source>
</evidence>
<dbReference type="STRING" id="579748.TW81_16580"/>
<protein>
    <submittedName>
        <fullName evidence="2">Lipoprotein</fullName>
    </submittedName>
</protein>
<comment type="caution">
    <text evidence="2">The sequence shown here is derived from an EMBL/GenBank/DDBJ whole genome shotgun (WGS) entry which is preliminary data.</text>
</comment>
<dbReference type="EMBL" id="JXXV01000028">
    <property type="protein sequence ID" value="KJY81963.1"/>
    <property type="molecule type" value="Genomic_DNA"/>
</dbReference>
<dbReference type="PATRIC" id="fig|579748.3.peg.3425"/>
<feature type="chain" id="PRO_5002473041" evidence="1">
    <location>
        <begin position="31"/>
        <end position="203"/>
    </location>
</feature>
<reference evidence="2 3" key="1">
    <citation type="journal article" date="2015" name="BMC Genomics">
        <title>Genome mining reveals unlocked bioactive potential of marine Gram-negative bacteria.</title>
        <authorList>
            <person name="Machado H."/>
            <person name="Sonnenschein E.C."/>
            <person name="Melchiorsen J."/>
            <person name="Gram L."/>
        </authorList>
    </citation>
    <scope>NUCLEOTIDE SEQUENCE [LARGE SCALE GENOMIC DNA]</scope>
    <source>
        <strain evidence="2 3">S2757</strain>
    </source>
</reference>